<proteinExistence type="predicted"/>
<accession>A0AAW2WU88</accession>
<dbReference type="AlphaFoldDB" id="A0AAW2WU88"/>
<gene>
    <name evidence="2" type="ORF">Slati_2242200</name>
</gene>
<protein>
    <submittedName>
        <fullName evidence="2">Uncharacterized protein</fullName>
    </submittedName>
</protein>
<evidence type="ECO:0000313" key="2">
    <source>
        <dbReference type="EMBL" id="KAL0445195.1"/>
    </source>
</evidence>
<evidence type="ECO:0000256" key="1">
    <source>
        <dbReference type="SAM" id="MobiDB-lite"/>
    </source>
</evidence>
<organism evidence="2">
    <name type="scientific">Sesamum latifolium</name>
    <dbReference type="NCBI Taxonomy" id="2727402"/>
    <lineage>
        <taxon>Eukaryota</taxon>
        <taxon>Viridiplantae</taxon>
        <taxon>Streptophyta</taxon>
        <taxon>Embryophyta</taxon>
        <taxon>Tracheophyta</taxon>
        <taxon>Spermatophyta</taxon>
        <taxon>Magnoliopsida</taxon>
        <taxon>eudicotyledons</taxon>
        <taxon>Gunneridae</taxon>
        <taxon>Pentapetalae</taxon>
        <taxon>asterids</taxon>
        <taxon>lamiids</taxon>
        <taxon>Lamiales</taxon>
        <taxon>Pedaliaceae</taxon>
        <taxon>Sesamum</taxon>
    </lineage>
</organism>
<dbReference type="EMBL" id="JACGWN010000007">
    <property type="protein sequence ID" value="KAL0445195.1"/>
    <property type="molecule type" value="Genomic_DNA"/>
</dbReference>
<sequence length="53" mass="5474">MSSSSDESVLFVGKTTPAMIPPTPLQEGRTLGSRALLVVGDGASCGWRRPSAV</sequence>
<comment type="caution">
    <text evidence="2">The sequence shown here is derived from an EMBL/GenBank/DDBJ whole genome shotgun (WGS) entry which is preliminary data.</text>
</comment>
<reference evidence="2" key="1">
    <citation type="submission" date="2020-06" db="EMBL/GenBank/DDBJ databases">
        <authorList>
            <person name="Li T."/>
            <person name="Hu X."/>
            <person name="Zhang T."/>
            <person name="Song X."/>
            <person name="Zhang H."/>
            <person name="Dai N."/>
            <person name="Sheng W."/>
            <person name="Hou X."/>
            <person name="Wei L."/>
        </authorList>
    </citation>
    <scope>NUCLEOTIDE SEQUENCE</scope>
    <source>
        <strain evidence="2">KEN1</strain>
        <tissue evidence="2">Leaf</tissue>
    </source>
</reference>
<reference evidence="2" key="2">
    <citation type="journal article" date="2024" name="Plant">
        <title>Genomic evolution and insights into agronomic trait innovations of Sesamum species.</title>
        <authorList>
            <person name="Miao H."/>
            <person name="Wang L."/>
            <person name="Qu L."/>
            <person name="Liu H."/>
            <person name="Sun Y."/>
            <person name="Le M."/>
            <person name="Wang Q."/>
            <person name="Wei S."/>
            <person name="Zheng Y."/>
            <person name="Lin W."/>
            <person name="Duan Y."/>
            <person name="Cao H."/>
            <person name="Xiong S."/>
            <person name="Wang X."/>
            <person name="Wei L."/>
            <person name="Li C."/>
            <person name="Ma Q."/>
            <person name="Ju M."/>
            <person name="Zhao R."/>
            <person name="Li G."/>
            <person name="Mu C."/>
            <person name="Tian Q."/>
            <person name="Mei H."/>
            <person name="Zhang T."/>
            <person name="Gao T."/>
            <person name="Zhang H."/>
        </authorList>
    </citation>
    <scope>NUCLEOTIDE SEQUENCE</scope>
    <source>
        <strain evidence="2">KEN1</strain>
    </source>
</reference>
<feature type="region of interest" description="Disordered" evidence="1">
    <location>
        <begin position="1"/>
        <end position="27"/>
    </location>
</feature>
<name>A0AAW2WU88_9LAMI</name>